<reference evidence="2" key="1">
    <citation type="submission" date="2023-06" db="EMBL/GenBank/DDBJ databases">
        <title>Genome-scale phylogeny and comparative genomics of the fungal order Sordariales.</title>
        <authorList>
            <consortium name="Lawrence Berkeley National Laboratory"/>
            <person name="Hensen N."/>
            <person name="Bonometti L."/>
            <person name="Westerberg I."/>
            <person name="Brannstrom I.O."/>
            <person name="Guillou S."/>
            <person name="Cros-Aarteil S."/>
            <person name="Calhoun S."/>
            <person name="Haridas S."/>
            <person name="Kuo A."/>
            <person name="Mondo S."/>
            <person name="Pangilinan J."/>
            <person name="Riley R."/>
            <person name="Labutti K."/>
            <person name="Andreopoulos B."/>
            <person name="Lipzen A."/>
            <person name="Chen C."/>
            <person name="Yanf M."/>
            <person name="Daum C."/>
            <person name="Ng V."/>
            <person name="Clum A."/>
            <person name="Steindorff A."/>
            <person name="Ohm R."/>
            <person name="Martin F."/>
            <person name="Silar P."/>
            <person name="Natvig D."/>
            <person name="Lalanne C."/>
            <person name="Gautier V."/>
            <person name="Ament-Velasquez S.L."/>
            <person name="Kruys A."/>
            <person name="Hutchinson M.I."/>
            <person name="Powell A.J."/>
            <person name="Barry K."/>
            <person name="Miller A.N."/>
            <person name="Grigoriev I.V."/>
            <person name="Debuchy R."/>
            <person name="Gladieux P."/>
            <person name="Thoren M.H."/>
            <person name="Johannesson H."/>
        </authorList>
    </citation>
    <scope>NUCLEOTIDE SEQUENCE</scope>
    <source>
        <strain evidence="2">CBS 606.72</strain>
    </source>
</reference>
<dbReference type="EMBL" id="JAULSU010000003">
    <property type="protein sequence ID" value="KAK0623559.1"/>
    <property type="molecule type" value="Genomic_DNA"/>
</dbReference>
<accession>A0AA39WXP6</accession>
<proteinExistence type="predicted"/>
<sequence>MTPVSSPTASQQQNGKAGKRTSGIFTALSQNHRVPKPPGPVLISVSLFPQFTQRLKQTWRTSSLSLASLPAVELTQPCQARRPDEPNQIDVWQCLKPQISVHISSSMRVGCVRMTKHDGWSKFAFANWESRTLRIIQPSVHIPVAPSTAKFQNYERQALPQNQKTARQRLVLAEQTLAQTLYKYICAHLTQSVICGGETQRLLD</sequence>
<dbReference type="AlphaFoldDB" id="A0AA39WXP6"/>
<comment type="caution">
    <text evidence="2">The sequence shown here is derived from an EMBL/GenBank/DDBJ whole genome shotgun (WGS) entry which is preliminary data.</text>
</comment>
<feature type="compositionally biased region" description="Polar residues" evidence="1">
    <location>
        <begin position="1"/>
        <end position="15"/>
    </location>
</feature>
<protein>
    <submittedName>
        <fullName evidence="2">Uncharacterized protein</fullName>
    </submittedName>
</protein>
<gene>
    <name evidence="2" type="ORF">B0T14DRAFT_183880</name>
</gene>
<organism evidence="2 3">
    <name type="scientific">Immersiella caudata</name>
    <dbReference type="NCBI Taxonomy" id="314043"/>
    <lineage>
        <taxon>Eukaryota</taxon>
        <taxon>Fungi</taxon>
        <taxon>Dikarya</taxon>
        <taxon>Ascomycota</taxon>
        <taxon>Pezizomycotina</taxon>
        <taxon>Sordariomycetes</taxon>
        <taxon>Sordariomycetidae</taxon>
        <taxon>Sordariales</taxon>
        <taxon>Lasiosphaeriaceae</taxon>
        <taxon>Immersiella</taxon>
    </lineage>
</organism>
<keyword evidence="3" id="KW-1185">Reference proteome</keyword>
<evidence type="ECO:0000313" key="3">
    <source>
        <dbReference type="Proteomes" id="UP001175000"/>
    </source>
</evidence>
<dbReference type="Proteomes" id="UP001175000">
    <property type="component" value="Unassembled WGS sequence"/>
</dbReference>
<evidence type="ECO:0000313" key="2">
    <source>
        <dbReference type="EMBL" id="KAK0623559.1"/>
    </source>
</evidence>
<evidence type="ECO:0000256" key="1">
    <source>
        <dbReference type="SAM" id="MobiDB-lite"/>
    </source>
</evidence>
<name>A0AA39WXP6_9PEZI</name>
<feature type="region of interest" description="Disordered" evidence="1">
    <location>
        <begin position="1"/>
        <end position="20"/>
    </location>
</feature>